<dbReference type="AlphaFoldDB" id="A0A4P9VX78"/>
<dbReference type="EMBL" id="ML000252">
    <property type="protein sequence ID" value="RKO84314.1"/>
    <property type="molecule type" value="Genomic_DNA"/>
</dbReference>
<reference evidence="4" key="1">
    <citation type="journal article" date="2018" name="Nat. Microbiol.">
        <title>Leveraging single-cell genomics to expand the fungal tree of life.</title>
        <authorList>
            <person name="Ahrendt S.R."/>
            <person name="Quandt C.A."/>
            <person name="Ciobanu D."/>
            <person name="Clum A."/>
            <person name="Salamov A."/>
            <person name="Andreopoulos B."/>
            <person name="Cheng J.F."/>
            <person name="Woyke T."/>
            <person name="Pelin A."/>
            <person name="Henrissat B."/>
            <person name="Reynolds N.K."/>
            <person name="Benny G.L."/>
            <person name="Smith M.E."/>
            <person name="James T.Y."/>
            <person name="Grigoriev I.V."/>
        </authorList>
    </citation>
    <scope>NUCLEOTIDE SEQUENCE [LARGE SCALE GENOMIC DNA]</scope>
</reference>
<feature type="region of interest" description="Disordered" evidence="1">
    <location>
        <begin position="32"/>
        <end position="56"/>
    </location>
</feature>
<gene>
    <name evidence="3" type="ORF">BDK51DRAFT_41296</name>
</gene>
<name>A0A4P9VX78_9FUNG</name>
<evidence type="ECO:0000256" key="1">
    <source>
        <dbReference type="SAM" id="MobiDB-lite"/>
    </source>
</evidence>
<feature type="non-terminal residue" evidence="3">
    <location>
        <position position="517"/>
    </location>
</feature>
<protein>
    <recommendedName>
        <fullName evidence="2">F-box domain-containing protein</fullName>
    </recommendedName>
</protein>
<evidence type="ECO:0000259" key="2">
    <source>
        <dbReference type="Pfam" id="PF12937"/>
    </source>
</evidence>
<evidence type="ECO:0000313" key="3">
    <source>
        <dbReference type="EMBL" id="RKO84314.1"/>
    </source>
</evidence>
<dbReference type="Pfam" id="PF12937">
    <property type="entry name" value="F-box-like"/>
    <property type="match status" value="1"/>
</dbReference>
<dbReference type="GO" id="GO:0031146">
    <property type="term" value="P:SCF-dependent proteasomal ubiquitin-dependent protein catabolic process"/>
    <property type="evidence" value="ECO:0007669"/>
    <property type="project" value="TreeGrafter"/>
</dbReference>
<keyword evidence="4" id="KW-1185">Reference proteome</keyword>
<proteinExistence type="predicted"/>
<organism evidence="3 4">
    <name type="scientific">Blyttiomyces helicus</name>
    <dbReference type="NCBI Taxonomy" id="388810"/>
    <lineage>
        <taxon>Eukaryota</taxon>
        <taxon>Fungi</taxon>
        <taxon>Fungi incertae sedis</taxon>
        <taxon>Chytridiomycota</taxon>
        <taxon>Chytridiomycota incertae sedis</taxon>
        <taxon>Chytridiomycetes</taxon>
        <taxon>Chytridiomycetes incertae sedis</taxon>
        <taxon>Blyttiomyces</taxon>
    </lineage>
</organism>
<dbReference type="InterPro" id="IPR032675">
    <property type="entry name" value="LRR_dom_sf"/>
</dbReference>
<dbReference type="SMART" id="SM00367">
    <property type="entry name" value="LRR_CC"/>
    <property type="match status" value="4"/>
</dbReference>
<dbReference type="PANTHER" id="PTHR13318">
    <property type="entry name" value="PARTNER OF PAIRED, ISOFORM B-RELATED"/>
    <property type="match status" value="1"/>
</dbReference>
<evidence type="ECO:0000313" key="4">
    <source>
        <dbReference type="Proteomes" id="UP000269721"/>
    </source>
</evidence>
<dbReference type="Proteomes" id="UP000269721">
    <property type="component" value="Unassembled WGS sequence"/>
</dbReference>
<dbReference type="Gene3D" id="3.80.10.10">
    <property type="entry name" value="Ribonuclease Inhibitor"/>
    <property type="match status" value="2"/>
</dbReference>
<accession>A0A4P9VX78</accession>
<dbReference type="InterPro" id="IPR006553">
    <property type="entry name" value="Leu-rich_rpt_Cys-con_subtyp"/>
</dbReference>
<dbReference type="SUPFAM" id="SSF52047">
    <property type="entry name" value="RNI-like"/>
    <property type="match status" value="1"/>
</dbReference>
<sequence length="517" mass="55115">MDITMFPPLTGKPATLGGGLLANSQGASAKTIHLASPRRGSVSSEDEGYGSWEDTSPLKKGMPLPLDLPFTVESDPTRGDLAAAAIPSLPLRPRKRITIAARFLPELLRIVFEYLESQCTLAACTRVNTNWSAVATAELWHHPDLASEAALDLFVKGCVRSRARTQGISGGNGVLVRYLDLGKLRLHEPTHNHLLRTLAITCTELRTLKLWCEHLDIRTLQRLAAASPRLEGLAVAGHLGPWRTDSRLTPLRTTLSRLRVVQIDVGFDGDIGRARLADLVAASVSTPLRSFRMAGADRDARVLALVTATPNIQTLRLGWASTLTDATLHTLAITAPSLTTLDLRGCARAVTAPAITALLRGCPRLAELDISFTTGADPVARAIAENGHSLHTLIMGGCTNTESALLALLHARGAALRVLSVAWMLTAVTDTVVRAVGACCPRLVRLDMRGCNNVGETALGEMLGALSELKTFKCMEGPAGWGVPEGGEGVEDPQGGVEVVARRRALRALLRSLAGSD</sequence>
<dbReference type="GO" id="GO:0019005">
    <property type="term" value="C:SCF ubiquitin ligase complex"/>
    <property type="evidence" value="ECO:0007669"/>
    <property type="project" value="TreeGrafter"/>
</dbReference>
<feature type="domain" description="F-box" evidence="2">
    <location>
        <begin position="105"/>
        <end position="145"/>
    </location>
</feature>
<dbReference type="OrthoDB" id="550575at2759"/>
<dbReference type="InterPro" id="IPR001810">
    <property type="entry name" value="F-box_dom"/>
</dbReference>